<dbReference type="Proteomes" id="UP001190700">
    <property type="component" value="Unassembled WGS sequence"/>
</dbReference>
<feature type="region of interest" description="Disordered" evidence="1">
    <location>
        <begin position="33"/>
        <end position="75"/>
    </location>
</feature>
<gene>
    <name evidence="2" type="ORF">CYMTET_35072</name>
</gene>
<accession>A0AAE0F9W3</accession>
<protein>
    <submittedName>
        <fullName evidence="2">Uncharacterized protein</fullName>
    </submittedName>
</protein>
<name>A0AAE0F9W3_9CHLO</name>
<evidence type="ECO:0000313" key="2">
    <source>
        <dbReference type="EMBL" id="KAK3255762.1"/>
    </source>
</evidence>
<organism evidence="2 3">
    <name type="scientific">Cymbomonas tetramitiformis</name>
    <dbReference type="NCBI Taxonomy" id="36881"/>
    <lineage>
        <taxon>Eukaryota</taxon>
        <taxon>Viridiplantae</taxon>
        <taxon>Chlorophyta</taxon>
        <taxon>Pyramimonadophyceae</taxon>
        <taxon>Pyramimonadales</taxon>
        <taxon>Pyramimonadaceae</taxon>
        <taxon>Cymbomonas</taxon>
    </lineage>
</organism>
<comment type="caution">
    <text evidence="2">The sequence shown here is derived from an EMBL/GenBank/DDBJ whole genome shotgun (WGS) entry which is preliminary data.</text>
</comment>
<evidence type="ECO:0000313" key="3">
    <source>
        <dbReference type="Proteomes" id="UP001190700"/>
    </source>
</evidence>
<dbReference type="EMBL" id="LGRX02022303">
    <property type="protein sequence ID" value="KAK3255762.1"/>
    <property type="molecule type" value="Genomic_DNA"/>
</dbReference>
<evidence type="ECO:0000256" key="1">
    <source>
        <dbReference type="SAM" id="MobiDB-lite"/>
    </source>
</evidence>
<reference evidence="2 3" key="1">
    <citation type="journal article" date="2015" name="Genome Biol. Evol.">
        <title>Comparative Genomics of a Bacterivorous Green Alga Reveals Evolutionary Causalities and Consequences of Phago-Mixotrophic Mode of Nutrition.</title>
        <authorList>
            <person name="Burns J.A."/>
            <person name="Paasch A."/>
            <person name="Narechania A."/>
            <person name="Kim E."/>
        </authorList>
    </citation>
    <scope>NUCLEOTIDE SEQUENCE [LARGE SCALE GENOMIC DNA]</scope>
    <source>
        <strain evidence="2 3">PLY_AMNH</strain>
    </source>
</reference>
<keyword evidence="3" id="KW-1185">Reference proteome</keyword>
<proteinExistence type="predicted"/>
<sequence>VAAPAPQDQEEAFPSLDKMEEEIRGRMRQVRAIEAKGGVSKVPKPKPKSPPKQRVDRTEEASSSGNAEQIHPEQKAAQWALRNKWFGSDMQMTEAAYAIHDQLVGVDRVDPS</sequence>
<feature type="non-terminal residue" evidence="2">
    <location>
        <position position="112"/>
    </location>
</feature>
<feature type="non-terminal residue" evidence="2">
    <location>
        <position position="1"/>
    </location>
</feature>
<dbReference type="AlphaFoldDB" id="A0AAE0F9W3"/>